<dbReference type="Proteomes" id="UP000308230">
    <property type="component" value="Unassembled WGS sequence"/>
</dbReference>
<evidence type="ECO:0000313" key="1">
    <source>
        <dbReference type="EMBL" id="TLS37514.1"/>
    </source>
</evidence>
<sequence length="93" mass="10806">MGPISIHSFVERKQVVDRLTKRVDEIKKEIVLYKDYLKIGEKEVKITEVFDMSYRPVGPEDGFLYLHTIRGVKTLCVKSNPAELIDAFYSITR</sequence>
<dbReference type="EMBL" id="SWLG01000006">
    <property type="protein sequence ID" value="TLS37514.1"/>
    <property type="molecule type" value="Genomic_DNA"/>
</dbReference>
<keyword evidence="2" id="KW-1185">Reference proteome</keyword>
<evidence type="ECO:0000313" key="2">
    <source>
        <dbReference type="Proteomes" id="UP000308230"/>
    </source>
</evidence>
<proteinExistence type="predicted"/>
<accession>A0A5R9FAC8</accession>
<dbReference type="OrthoDB" id="2691759at2"/>
<organism evidence="1 2">
    <name type="scientific">Exobacillus caeni</name>
    <dbReference type="NCBI Taxonomy" id="2574798"/>
    <lineage>
        <taxon>Bacteria</taxon>
        <taxon>Bacillati</taxon>
        <taxon>Bacillota</taxon>
        <taxon>Bacilli</taxon>
        <taxon>Bacillales</taxon>
        <taxon>Guptibacillaceae</taxon>
        <taxon>Exobacillus</taxon>
    </lineage>
</organism>
<reference evidence="1 2" key="1">
    <citation type="submission" date="2019-04" db="EMBL/GenBank/DDBJ databases">
        <title>Bacillus caeni sp. nov., a bacterium isolated from mangrove sediment.</title>
        <authorList>
            <person name="Huang H."/>
            <person name="Mo K."/>
            <person name="Hu Y."/>
        </authorList>
    </citation>
    <scope>NUCLEOTIDE SEQUENCE [LARGE SCALE GENOMIC DNA]</scope>
    <source>
        <strain evidence="1 2">HB172195</strain>
    </source>
</reference>
<dbReference type="AlphaFoldDB" id="A0A5R9FAC8"/>
<gene>
    <name evidence="1" type="ORF">FCL54_10245</name>
</gene>
<protein>
    <submittedName>
        <fullName evidence="1">Uncharacterized protein</fullName>
    </submittedName>
</protein>
<dbReference type="RefSeq" id="WP_138126010.1">
    <property type="nucleotide sequence ID" value="NZ_SWLG01000006.1"/>
</dbReference>
<name>A0A5R9FAC8_9BACL</name>
<comment type="caution">
    <text evidence="1">The sequence shown here is derived from an EMBL/GenBank/DDBJ whole genome shotgun (WGS) entry which is preliminary data.</text>
</comment>